<dbReference type="InterPro" id="IPR036063">
    <property type="entry name" value="Smr_dom_sf"/>
</dbReference>
<dbReference type="PANTHER" id="PTHR35562:SF2">
    <property type="entry name" value="DNA ENDONUCLEASE SMRA-RELATED"/>
    <property type="match status" value="1"/>
</dbReference>
<dbReference type="Gene3D" id="3.30.1370.110">
    <property type="match status" value="1"/>
</dbReference>
<accession>A0A5C6X9C6</accession>
<sequence length="322" mass="36217">MSNKKRGKSGLGPLADQLKKLDLDLKPGRSSGASKDRTPKPSEKSASKAPEAPPEPEQEPLSDEELFEMAVEKLDPSRIFQGKYQGQASAELPPDPLASSAPSRSERAPQNEDPDPQAEEEARQHVFEARDAALFMRAVAGAKPLERDERVRPQHGKNRELRRANDPDEEPEHNNGLITPSLPRDDEGLSHIPPLTRSQRALIKRYQQVAIGQRTGQINLRGDTLEDALRQLELYLHQWWKSDDPRYVRVIHGRGLRSEDGPVLKPAVLEWLEGPGLRYVRGYAPERTPEGDYGSLIVELIEAPEKRKKRSSRGGKRSKKRR</sequence>
<feature type="region of interest" description="Disordered" evidence="1">
    <location>
        <begin position="145"/>
        <end position="196"/>
    </location>
</feature>
<evidence type="ECO:0000256" key="1">
    <source>
        <dbReference type="SAM" id="MobiDB-lite"/>
    </source>
</evidence>
<evidence type="ECO:0000313" key="3">
    <source>
        <dbReference type="EMBL" id="TXD35794.1"/>
    </source>
</evidence>
<gene>
    <name evidence="3" type="ORF">FRC98_14040</name>
</gene>
<dbReference type="AlphaFoldDB" id="A0A5C6X9C6"/>
<dbReference type="PROSITE" id="PS50828">
    <property type="entry name" value="SMR"/>
    <property type="match status" value="1"/>
</dbReference>
<dbReference type="SUPFAM" id="SSF160443">
    <property type="entry name" value="SMR domain-like"/>
    <property type="match status" value="1"/>
</dbReference>
<keyword evidence="4" id="KW-1185">Reference proteome</keyword>
<evidence type="ECO:0000313" key="4">
    <source>
        <dbReference type="Proteomes" id="UP000321412"/>
    </source>
</evidence>
<protein>
    <recommendedName>
        <fullName evidence="2">Smr domain-containing protein</fullName>
    </recommendedName>
</protein>
<dbReference type="EMBL" id="VOSM01000007">
    <property type="protein sequence ID" value="TXD35794.1"/>
    <property type="molecule type" value="Genomic_DNA"/>
</dbReference>
<feature type="compositionally biased region" description="Basic and acidic residues" evidence="1">
    <location>
        <begin position="145"/>
        <end position="166"/>
    </location>
</feature>
<feature type="compositionally biased region" description="Basic and acidic residues" evidence="1">
    <location>
        <begin position="34"/>
        <end position="46"/>
    </location>
</feature>
<comment type="caution">
    <text evidence="3">The sequence shown here is derived from an EMBL/GenBank/DDBJ whole genome shotgun (WGS) entry which is preliminary data.</text>
</comment>
<dbReference type="RefSeq" id="WP_146982073.1">
    <property type="nucleotide sequence ID" value="NZ_VOSM01000007.1"/>
</dbReference>
<proteinExistence type="predicted"/>
<dbReference type="PANTHER" id="PTHR35562">
    <property type="entry name" value="DNA ENDONUCLEASE SMRA-RELATED"/>
    <property type="match status" value="1"/>
</dbReference>
<evidence type="ECO:0000259" key="2">
    <source>
        <dbReference type="PROSITE" id="PS50828"/>
    </source>
</evidence>
<feature type="region of interest" description="Disordered" evidence="1">
    <location>
        <begin position="1"/>
        <end position="129"/>
    </location>
</feature>
<dbReference type="OrthoDB" id="9808881at2"/>
<feature type="compositionally biased region" description="Low complexity" evidence="1">
    <location>
        <begin position="88"/>
        <end position="103"/>
    </location>
</feature>
<feature type="domain" description="Smr" evidence="2">
    <location>
        <begin position="218"/>
        <end position="301"/>
    </location>
</feature>
<dbReference type="InterPro" id="IPR002625">
    <property type="entry name" value="Smr_dom"/>
</dbReference>
<dbReference type="SMART" id="SM00463">
    <property type="entry name" value="SMR"/>
    <property type="match status" value="1"/>
</dbReference>
<dbReference type="Pfam" id="PF01713">
    <property type="entry name" value="Smr"/>
    <property type="match status" value="1"/>
</dbReference>
<name>A0A5C6X9C6_9DELT</name>
<feature type="compositionally biased region" description="Basic and acidic residues" evidence="1">
    <location>
        <begin position="17"/>
        <end position="27"/>
    </location>
</feature>
<reference evidence="3 4" key="1">
    <citation type="submission" date="2019-08" db="EMBL/GenBank/DDBJ databases">
        <title>Bradymonadales sp. TMQ4.</title>
        <authorList>
            <person name="Liang Q."/>
        </authorList>
    </citation>
    <scope>NUCLEOTIDE SEQUENCE [LARGE SCALE GENOMIC DNA]</scope>
    <source>
        <strain evidence="3 4">TMQ4</strain>
    </source>
</reference>
<feature type="compositionally biased region" description="Acidic residues" evidence="1">
    <location>
        <begin position="54"/>
        <end position="67"/>
    </location>
</feature>
<dbReference type="Proteomes" id="UP000321412">
    <property type="component" value="Unassembled WGS sequence"/>
</dbReference>
<organism evidence="3 4">
    <name type="scientific">Lujinxingia vulgaris</name>
    <dbReference type="NCBI Taxonomy" id="2600176"/>
    <lineage>
        <taxon>Bacteria</taxon>
        <taxon>Deltaproteobacteria</taxon>
        <taxon>Bradymonadales</taxon>
        <taxon>Lujinxingiaceae</taxon>
        <taxon>Lujinxingia</taxon>
    </lineage>
</organism>
<feature type="compositionally biased region" description="Basic and acidic residues" evidence="1">
    <location>
        <begin position="120"/>
        <end position="129"/>
    </location>
</feature>